<evidence type="ECO:0000256" key="1">
    <source>
        <dbReference type="ARBA" id="ARBA00022987"/>
    </source>
</evidence>
<protein>
    <submittedName>
        <fullName evidence="4">Gas vesicle protein</fullName>
    </submittedName>
</protein>
<sequence length="321" mass="33674">MTGPEPAMERTGVWVHAVIRDIGAGMPGAGMPGIGIPGPDAADTGAAGVDAAETDGVTGVGGGRVRAVRAAGLTAIVSTVDLGEFGEQPLARNLENVQWLETVARAHHRVVETVGRRGAVIPTRLATIYRDDRCVAAMLTERRADFAAALDRVTGRTEWGVKAYASAAKASASRSYASRSYASRSYASAGSAAGAARSETAAAGAGAHDARPGTRYLRQRRAQLSGRDEARQATVANAEAIHRALAQKADADRRHPAQAPGLSGRTDWMVLNGTYLVSEDLGTRFADAVAALARRYPDLELELTGPWPPYSFAVVDEATDR</sequence>
<evidence type="ECO:0000313" key="5">
    <source>
        <dbReference type="Proteomes" id="UP000642748"/>
    </source>
</evidence>
<keyword evidence="5" id="KW-1185">Reference proteome</keyword>
<dbReference type="PANTHER" id="PTHR36852:SF1">
    <property type="entry name" value="PROTEIN GVPL 2"/>
    <property type="match status" value="1"/>
</dbReference>
<evidence type="ECO:0000256" key="2">
    <source>
        <dbReference type="ARBA" id="ARBA00035108"/>
    </source>
</evidence>
<dbReference type="GO" id="GO:0031411">
    <property type="term" value="C:gas vesicle"/>
    <property type="evidence" value="ECO:0007669"/>
    <property type="project" value="UniProtKB-SubCell"/>
</dbReference>
<comment type="subcellular location">
    <subcellularLocation>
        <location evidence="2">Gas vesicle</location>
    </subcellularLocation>
</comment>
<reference evidence="4" key="1">
    <citation type="submission" date="2021-01" db="EMBL/GenBank/DDBJ databases">
        <title>Whole genome shotgun sequence of Rugosimonospora africana NBRC 104875.</title>
        <authorList>
            <person name="Komaki H."/>
            <person name="Tamura T."/>
        </authorList>
    </citation>
    <scope>NUCLEOTIDE SEQUENCE</scope>
    <source>
        <strain evidence="4">NBRC 104875</strain>
    </source>
</reference>
<dbReference type="EMBL" id="BONZ01000104">
    <property type="protein sequence ID" value="GIH20739.1"/>
    <property type="molecule type" value="Genomic_DNA"/>
</dbReference>
<comment type="similarity">
    <text evidence="3">Belongs to the gas vesicle GvpF/GvpL family.</text>
</comment>
<dbReference type="PANTHER" id="PTHR36852">
    <property type="entry name" value="PROTEIN GVPL 2"/>
    <property type="match status" value="1"/>
</dbReference>
<organism evidence="4 5">
    <name type="scientific">Rugosimonospora africana</name>
    <dbReference type="NCBI Taxonomy" id="556532"/>
    <lineage>
        <taxon>Bacteria</taxon>
        <taxon>Bacillati</taxon>
        <taxon>Actinomycetota</taxon>
        <taxon>Actinomycetes</taxon>
        <taxon>Micromonosporales</taxon>
        <taxon>Micromonosporaceae</taxon>
        <taxon>Rugosimonospora</taxon>
    </lineage>
</organism>
<evidence type="ECO:0000313" key="4">
    <source>
        <dbReference type="EMBL" id="GIH20739.1"/>
    </source>
</evidence>
<evidence type="ECO:0000256" key="3">
    <source>
        <dbReference type="ARBA" id="ARBA00035643"/>
    </source>
</evidence>
<comment type="caution">
    <text evidence="4">The sequence shown here is derived from an EMBL/GenBank/DDBJ whole genome shotgun (WGS) entry which is preliminary data.</text>
</comment>
<name>A0A8J3VWA3_9ACTN</name>
<dbReference type="RefSeq" id="WP_203924160.1">
    <property type="nucleotide sequence ID" value="NZ_BONZ01000104.1"/>
</dbReference>
<proteinExistence type="inferred from homology"/>
<gene>
    <name evidence="4" type="ORF">Raf01_89110</name>
</gene>
<dbReference type="AlphaFoldDB" id="A0A8J3VWA3"/>
<dbReference type="GO" id="GO:0031412">
    <property type="term" value="P:gas vesicle organization"/>
    <property type="evidence" value="ECO:0007669"/>
    <property type="project" value="InterPro"/>
</dbReference>
<keyword evidence="1" id="KW-0304">Gas vesicle</keyword>
<dbReference type="Proteomes" id="UP000642748">
    <property type="component" value="Unassembled WGS sequence"/>
</dbReference>
<accession>A0A8J3VWA3</accession>
<dbReference type="InterPro" id="IPR009430">
    <property type="entry name" value="GvpL/GvpF"/>
</dbReference>
<dbReference type="Pfam" id="PF06386">
    <property type="entry name" value="GvpL_GvpF"/>
    <property type="match status" value="1"/>
</dbReference>